<comment type="similarity">
    <text evidence="1 2">Belongs to the enoyl-CoA hydratase/isomerase family.</text>
</comment>
<dbReference type="Gene3D" id="3.90.226.10">
    <property type="entry name" value="2-enoyl-CoA Hydratase, Chain A, domain 1"/>
    <property type="match status" value="1"/>
</dbReference>
<feature type="compositionally biased region" description="Basic and acidic residues" evidence="3">
    <location>
        <begin position="247"/>
        <end position="257"/>
    </location>
</feature>
<proteinExistence type="inferred from homology"/>
<dbReference type="PANTHER" id="PTHR11941">
    <property type="entry name" value="ENOYL-COA HYDRATASE-RELATED"/>
    <property type="match status" value="1"/>
</dbReference>
<accession>A0A831WZ26</accession>
<evidence type="ECO:0000256" key="3">
    <source>
        <dbReference type="SAM" id="MobiDB-lite"/>
    </source>
</evidence>
<keyword evidence="4" id="KW-0413">Isomerase</keyword>
<gene>
    <name evidence="4" type="ORF">ENP34_08090</name>
</gene>
<dbReference type="CDD" id="cd06558">
    <property type="entry name" value="crotonase-like"/>
    <property type="match status" value="1"/>
</dbReference>
<dbReference type="SUPFAM" id="SSF52096">
    <property type="entry name" value="ClpP/crotonase"/>
    <property type="match status" value="1"/>
</dbReference>
<dbReference type="AlphaFoldDB" id="A0A831WZ26"/>
<dbReference type="Pfam" id="PF00378">
    <property type="entry name" value="ECH_1"/>
    <property type="match status" value="1"/>
</dbReference>
<dbReference type="GO" id="GO:0016853">
    <property type="term" value="F:isomerase activity"/>
    <property type="evidence" value="ECO:0007669"/>
    <property type="project" value="UniProtKB-KW"/>
</dbReference>
<dbReference type="GO" id="GO:0006635">
    <property type="term" value="P:fatty acid beta-oxidation"/>
    <property type="evidence" value="ECO:0007669"/>
    <property type="project" value="TreeGrafter"/>
</dbReference>
<reference evidence="4" key="1">
    <citation type="journal article" date="2020" name="mSystems">
        <title>Genome- and Community-Level Interaction Insights into Carbon Utilization and Element Cycling Functions of Hydrothermarchaeota in Hydrothermal Sediment.</title>
        <authorList>
            <person name="Zhou Z."/>
            <person name="Liu Y."/>
            <person name="Xu W."/>
            <person name="Pan J."/>
            <person name="Luo Z.H."/>
            <person name="Li M."/>
        </authorList>
    </citation>
    <scope>NUCLEOTIDE SEQUENCE [LARGE SCALE GENOMIC DNA]</scope>
    <source>
        <strain evidence="4">SpSt-210</strain>
    </source>
</reference>
<feature type="region of interest" description="Disordered" evidence="3">
    <location>
        <begin position="247"/>
        <end position="267"/>
    </location>
</feature>
<comment type="caution">
    <text evidence="4">The sequence shown here is derived from an EMBL/GenBank/DDBJ whole genome shotgun (WGS) entry which is preliminary data.</text>
</comment>
<dbReference type="EMBL" id="DSIY01000193">
    <property type="protein sequence ID" value="HEG91388.1"/>
    <property type="molecule type" value="Genomic_DNA"/>
</dbReference>
<dbReference type="InterPro" id="IPR001753">
    <property type="entry name" value="Enoyl-CoA_hydra/iso"/>
</dbReference>
<dbReference type="PANTHER" id="PTHR11941:SF54">
    <property type="entry name" value="ENOYL-COA HYDRATASE, MITOCHONDRIAL"/>
    <property type="match status" value="1"/>
</dbReference>
<sequence>MTTSTVLLSRDGAVATLTLNRPEKLNALNVELVTDLRDALTEIAQDEGIRLVVVRGAGRAFCAGLDLDMMAEVGMPPEFYPMQEQAFRLIETMDKLVVAAIHGYCLGGGVQLAIACDFRIVAEGAVLALPAINEGLFPGMAPYRLPRLLGLGLARRYVLLGDPIPLAEAERVGLVDWIVPELDGAGEFERIIEKLLAIPFTAAVHGKHLMRTAFETPFGLAFDDSRYRLALCLRSADVQRASETWRARKVERTHQRSPDGGGRGDGI</sequence>
<evidence type="ECO:0000313" key="4">
    <source>
        <dbReference type="EMBL" id="HEG91388.1"/>
    </source>
</evidence>
<dbReference type="InterPro" id="IPR029045">
    <property type="entry name" value="ClpP/crotonase-like_dom_sf"/>
</dbReference>
<name>A0A831WZ26_9BACT</name>
<organism evidence="4">
    <name type="scientific">Thermorudis peleae</name>
    <dbReference type="NCBI Taxonomy" id="1382356"/>
    <lineage>
        <taxon>Bacteria</taxon>
        <taxon>Pseudomonadati</taxon>
        <taxon>Thermomicrobiota</taxon>
        <taxon>Thermomicrobia</taxon>
        <taxon>Thermomicrobia incertae sedis</taxon>
        <taxon>Thermorudis</taxon>
    </lineage>
</organism>
<evidence type="ECO:0000256" key="1">
    <source>
        <dbReference type="ARBA" id="ARBA00005254"/>
    </source>
</evidence>
<evidence type="ECO:0000256" key="2">
    <source>
        <dbReference type="RuleBase" id="RU003707"/>
    </source>
</evidence>
<protein>
    <submittedName>
        <fullName evidence="4">Enoyl-CoA hydratase/isomerase family protein</fullName>
    </submittedName>
</protein>
<dbReference type="InterPro" id="IPR018376">
    <property type="entry name" value="Enoyl-CoA_hyd/isom_CS"/>
</dbReference>
<dbReference type="PROSITE" id="PS00166">
    <property type="entry name" value="ENOYL_COA_HYDRATASE"/>
    <property type="match status" value="1"/>
</dbReference>